<sequence length="346" mass="35635">GVVVGALDLGLGHGGGDGHGKEGVNPVDHAGAGSSLGPVLAGRPFVSHAVVAATHSGRSRLSTECHNVADAAGHGRTAGTLGLGLPPLLGGSTSCATGERLDLGDEGGEGHGEEDVYAVGLAGPGSALGPVLLDFPSSVPQALVAANHNGRRRLSMECHAVADAVEHGRTAGALGLRPLLGAPTRFLGGSISGATGLRGRVVVGALDLGDGDGEGDGEEDVTDELRFQDAHRHIQAILHLTSLRSRIKTAVHIVSVGLLSTGRKTQSMLDAIGHIDPTAPVYHWRINRCHALLREIMGEDLYKQVIVTAPKEDEGDFGWIVTRGNEVLHGVANFMVINQPTFSHSP</sequence>
<protein>
    <submittedName>
        <fullName evidence="1">Uncharacterized protein</fullName>
    </submittedName>
</protein>
<dbReference type="Gramene" id="AET5Gv20696800.2">
    <property type="protein sequence ID" value="AET5Gv20696800.2"/>
    <property type="gene ID" value="AET5Gv20696800"/>
</dbReference>
<reference evidence="1" key="4">
    <citation type="submission" date="2019-03" db="UniProtKB">
        <authorList>
            <consortium name="EnsemblPlants"/>
        </authorList>
    </citation>
    <scope>IDENTIFICATION</scope>
</reference>
<dbReference type="EnsemblPlants" id="AET5Gv20696800.2">
    <property type="protein sequence ID" value="AET5Gv20696800.2"/>
    <property type="gene ID" value="AET5Gv20696800"/>
</dbReference>
<name>A0A453LBH4_AEGTS</name>
<dbReference type="AlphaFoldDB" id="A0A453LBH4"/>
<keyword evidence="2" id="KW-1185">Reference proteome</keyword>
<reference evidence="2" key="1">
    <citation type="journal article" date="2014" name="Science">
        <title>Ancient hybridizations among the ancestral genomes of bread wheat.</title>
        <authorList>
            <consortium name="International Wheat Genome Sequencing Consortium,"/>
            <person name="Marcussen T."/>
            <person name="Sandve S.R."/>
            <person name="Heier L."/>
            <person name="Spannagl M."/>
            <person name="Pfeifer M."/>
            <person name="Jakobsen K.S."/>
            <person name="Wulff B.B."/>
            <person name="Steuernagel B."/>
            <person name="Mayer K.F."/>
            <person name="Olsen O.A."/>
        </authorList>
    </citation>
    <scope>NUCLEOTIDE SEQUENCE [LARGE SCALE GENOMIC DNA]</scope>
    <source>
        <strain evidence="2">cv. AL8/78</strain>
    </source>
</reference>
<dbReference type="Proteomes" id="UP000015105">
    <property type="component" value="Chromosome 5D"/>
</dbReference>
<reference evidence="1" key="5">
    <citation type="journal article" date="2021" name="G3 (Bethesda)">
        <title>Aegilops tauschii genome assembly Aet v5.0 features greater sequence contiguity and improved annotation.</title>
        <authorList>
            <person name="Wang L."/>
            <person name="Zhu T."/>
            <person name="Rodriguez J.C."/>
            <person name="Deal K.R."/>
            <person name="Dubcovsky J."/>
            <person name="McGuire P.E."/>
            <person name="Lux T."/>
            <person name="Spannagl M."/>
            <person name="Mayer K.F.X."/>
            <person name="Baldrich P."/>
            <person name="Meyers B.C."/>
            <person name="Huo N."/>
            <person name="Gu Y.Q."/>
            <person name="Zhou H."/>
            <person name="Devos K.M."/>
            <person name="Bennetzen J.L."/>
            <person name="Unver T."/>
            <person name="Budak H."/>
            <person name="Gulick P.J."/>
            <person name="Galiba G."/>
            <person name="Kalapos B."/>
            <person name="Nelson D.R."/>
            <person name="Li P."/>
            <person name="You F.M."/>
            <person name="Luo M.C."/>
            <person name="Dvorak J."/>
        </authorList>
    </citation>
    <scope>NUCLEOTIDE SEQUENCE [LARGE SCALE GENOMIC DNA]</scope>
    <source>
        <strain evidence="1">cv. AL8/78</strain>
    </source>
</reference>
<evidence type="ECO:0000313" key="2">
    <source>
        <dbReference type="Proteomes" id="UP000015105"/>
    </source>
</evidence>
<evidence type="ECO:0000313" key="1">
    <source>
        <dbReference type="EnsemblPlants" id="AET5Gv20696800.2"/>
    </source>
</evidence>
<proteinExistence type="predicted"/>
<reference evidence="2" key="2">
    <citation type="journal article" date="2017" name="Nat. Plants">
        <title>The Aegilops tauschii genome reveals multiple impacts of transposons.</title>
        <authorList>
            <person name="Zhao G."/>
            <person name="Zou C."/>
            <person name="Li K."/>
            <person name="Wang K."/>
            <person name="Li T."/>
            <person name="Gao L."/>
            <person name="Zhang X."/>
            <person name="Wang H."/>
            <person name="Yang Z."/>
            <person name="Liu X."/>
            <person name="Jiang W."/>
            <person name="Mao L."/>
            <person name="Kong X."/>
            <person name="Jiao Y."/>
            <person name="Jia J."/>
        </authorList>
    </citation>
    <scope>NUCLEOTIDE SEQUENCE [LARGE SCALE GENOMIC DNA]</scope>
    <source>
        <strain evidence="2">cv. AL8/78</strain>
    </source>
</reference>
<accession>A0A453LBH4</accession>
<organism evidence="1 2">
    <name type="scientific">Aegilops tauschii subsp. strangulata</name>
    <name type="common">Goatgrass</name>
    <dbReference type="NCBI Taxonomy" id="200361"/>
    <lineage>
        <taxon>Eukaryota</taxon>
        <taxon>Viridiplantae</taxon>
        <taxon>Streptophyta</taxon>
        <taxon>Embryophyta</taxon>
        <taxon>Tracheophyta</taxon>
        <taxon>Spermatophyta</taxon>
        <taxon>Magnoliopsida</taxon>
        <taxon>Liliopsida</taxon>
        <taxon>Poales</taxon>
        <taxon>Poaceae</taxon>
        <taxon>BOP clade</taxon>
        <taxon>Pooideae</taxon>
        <taxon>Triticodae</taxon>
        <taxon>Triticeae</taxon>
        <taxon>Triticinae</taxon>
        <taxon>Aegilops</taxon>
    </lineage>
</organism>
<reference evidence="1" key="3">
    <citation type="journal article" date="2017" name="Nature">
        <title>Genome sequence of the progenitor of the wheat D genome Aegilops tauschii.</title>
        <authorList>
            <person name="Luo M.C."/>
            <person name="Gu Y.Q."/>
            <person name="Puiu D."/>
            <person name="Wang H."/>
            <person name="Twardziok S.O."/>
            <person name="Deal K.R."/>
            <person name="Huo N."/>
            <person name="Zhu T."/>
            <person name="Wang L."/>
            <person name="Wang Y."/>
            <person name="McGuire P.E."/>
            <person name="Liu S."/>
            <person name="Long H."/>
            <person name="Ramasamy R.K."/>
            <person name="Rodriguez J.C."/>
            <person name="Van S.L."/>
            <person name="Yuan L."/>
            <person name="Wang Z."/>
            <person name="Xia Z."/>
            <person name="Xiao L."/>
            <person name="Anderson O.D."/>
            <person name="Ouyang S."/>
            <person name="Liang Y."/>
            <person name="Zimin A.V."/>
            <person name="Pertea G."/>
            <person name="Qi P."/>
            <person name="Bennetzen J.L."/>
            <person name="Dai X."/>
            <person name="Dawson M.W."/>
            <person name="Muller H.G."/>
            <person name="Kugler K."/>
            <person name="Rivarola-Duarte L."/>
            <person name="Spannagl M."/>
            <person name="Mayer K.F.X."/>
            <person name="Lu F.H."/>
            <person name="Bevan M.W."/>
            <person name="Leroy P."/>
            <person name="Li P."/>
            <person name="You F.M."/>
            <person name="Sun Q."/>
            <person name="Liu Z."/>
            <person name="Lyons E."/>
            <person name="Wicker T."/>
            <person name="Salzberg S.L."/>
            <person name="Devos K.M."/>
            <person name="Dvorak J."/>
        </authorList>
    </citation>
    <scope>NUCLEOTIDE SEQUENCE [LARGE SCALE GENOMIC DNA]</scope>
    <source>
        <strain evidence="1">cv. AL8/78</strain>
    </source>
</reference>